<name>I6Z9L1_MELRP</name>
<feature type="transmembrane region" description="Helical" evidence="7">
    <location>
        <begin position="285"/>
        <end position="310"/>
    </location>
</feature>
<dbReference type="Pfam" id="PF12704">
    <property type="entry name" value="MacB_PCD"/>
    <property type="match status" value="1"/>
</dbReference>
<feature type="domain" description="MacB-like periplasmic core" evidence="9">
    <location>
        <begin position="21"/>
        <end position="246"/>
    </location>
</feature>
<proteinExistence type="inferred from homology"/>
<dbReference type="InterPro" id="IPR025857">
    <property type="entry name" value="MacB_PCD"/>
</dbReference>
<accession>I6Z9L1</accession>
<keyword evidence="11" id="KW-1185">Reference proteome</keyword>
<evidence type="ECO:0000313" key="11">
    <source>
        <dbReference type="Proteomes" id="UP000009011"/>
    </source>
</evidence>
<evidence type="ECO:0000259" key="9">
    <source>
        <dbReference type="Pfam" id="PF12704"/>
    </source>
</evidence>
<dbReference type="InterPro" id="IPR050250">
    <property type="entry name" value="Macrolide_Exporter_MacB"/>
</dbReference>
<dbReference type="EMBL" id="CP003557">
    <property type="protein sequence ID" value="AFN75835.1"/>
    <property type="molecule type" value="Genomic_DNA"/>
</dbReference>
<feature type="transmembrane region" description="Helical" evidence="7">
    <location>
        <begin position="21"/>
        <end position="45"/>
    </location>
</feature>
<dbReference type="PANTHER" id="PTHR30572:SF4">
    <property type="entry name" value="ABC TRANSPORTER PERMEASE YTRF"/>
    <property type="match status" value="1"/>
</dbReference>
<keyword evidence="3 7" id="KW-0812">Transmembrane</keyword>
<reference evidence="10 11" key="1">
    <citation type="journal article" date="2013" name="PLoS ONE">
        <title>Genomic analysis of Melioribacter roseus, facultatively anaerobic organotrophic bacterium representing a novel deep lineage within Bacteriodetes/Chlorobi group.</title>
        <authorList>
            <person name="Kadnikov V.V."/>
            <person name="Mardanov A.V."/>
            <person name="Podosokorskaya O.A."/>
            <person name="Gavrilov S.N."/>
            <person name="Kublanov I.V."/>
            <person name="Beletsky A.V."/>
            <person name="Bonch-Osmolovskaya E.A."/>
            <person name="Ravin N.V."/>
        </authorList>
    </citation>
    <scope>NUCLEOTIDE SEQUENCE [LARGE SCALE GENOMIC DNA]</scope>
    <source>
        <strain evidence="11">JCM 17771 / P3M-2</strain>
    </source>
</reference>
<keyword evidence="4 7" id="KW-1133">Transmembrane helix</keyword>
<evidence type="ECO:0000256" key="2">
    <source>
        <dbReference type="ARBA" id="ARBA00022475"/>
    </source>
</evidence>
<evidence type="ECO:0000256" key="1">
    <source>
        <dbReference type="ARBA" id="ARBA00004651"/>
    </source>
</evidence>
<feature type="domain" description="ABC3 transporter permease C-terminal" evidence="8">
    <location>
        <begin position="289"/>
        <end position="402"/>
    </location>
</feature>
<feature type="transmembrane region" description="Helical" evidence="7">
    <location>
        <begin position="361"/>
        <end position="392"/>
    </location>
</feature>
<dbReference type="GO" id="GO:0005886">
    <property type="term" value="C:plasma membrane"/>
    <property type="evidence" value="ECO:0007669"/>
    <property type="project" value="UniProtKB-SubCell"/>
</dbReference>
<feature type="transmembrane region" description="Helical" evidence="7">
    <location>
        <begin position="330"/>
        <end position="355"/>
    </location>
</feature>
<evidence type="ECO:0000256" key="6">
    <source>
        <dbReference type="ARBA" id="ARBA00038076"/>
    </source>
</evidence>
<dbReference type="GO" id="GO:0022857">
    <property type="term" value="F:transmembrane transporter activity"/>
    <property type="evidence" value="ECO:0007669"/>
    <property type="project" value="TreeGrafter"/>
</dbReference>
<sequence length="409" mass="45058">MLILESIKLAYQSIIGSKLRSFLTLLGIAIGLFSIIIVMTAISAIQQNIVDAFNEIGANNFFVQKYPAFQAGGPHARRQYRNRKDLTPYEGEKLREMTELPAAVGIVLNATGRVVRFRNEKTNPTVYVAGTNVDYFVALDLEMEDGRMYTNADVELSRPVAVLGHDVVDKLFKNINPVGQTIRVDKYEFEVIGTFAKRGTVLGQSQDNFVCIPLPVFQKYFGRERSASFLIMAPSKDLIQETMDEVIGALRLIRGIAPGEDNDFEIVTNDQLTEQFNELTKYFRLGAAVIAFIALIAAGVGIMNIMLVSVTERTKEIGIRKAVGAQKKNILTQFVIEAVALSWFGGLIGIVLGLIGGNIVALYLSVSLILPIDWIVIGLIITTIVGVVFGVYPAMKAANLDPIEALRYE</sequence>
<evidence type="ECO:0000256" key="4">
    <source>
        <dbReference type="ARBA" id="ARBA00022989"/>
    </source>
</evidence>
<evidence type="ECO:0000256" key="5">
    <source>
        <dbReference type="ARBA" id="ARBA00023136"/>
    </source>
</evidence>
<gene>
    <name evidence="10" type="ordered locus">MROS_2605</name>
</gene>
<evidence type="ECO:0000313" key="10">
    <source>
        <dbReference type="EMBL" id="AFN75835.1"/>
    </source>
</evidence>
<evidence type="ECO:0000256" key="7">
    <source>
        <dbReference type="SAM" id="Phobius"/>
    </source>
</evidence>
<protein>
    <submittedName>
        <fullName evidence="10">ABC transporter efflux protein</fullName>
    </submittedName>
</protein>
<comment type="similarity">
    <text evidence="6">Belongs to the ABC-4 integral membrane protein family.</text>
</comment>
<dbReference type="Proteomes" id="UP000009011">
    <property type="component" value="Chromosome"/>
</dbReference>
<dbReference type="AlphaFoldDB" id="I6Z9L1"/>
<dbReference type="OrthoDB" id="9770036at2"/>
<comment type="subcellular location">
    <subcellularLocation>
        <location evidence="1">Cell membrane</location>
        <topology evidence="1">Multi-pass membrane protein</topology>
    </subcellularLocation>
</comment>
<evidence type="ECO:0000259" key="8">
    <source>
        <dbReference type="Pfam" id="PF02687"/>
    </source>
</evidence>
<dbReference type="InterPro" id="IPR003838">
    <property type="entry name" value="ABC3_permease_C"/>
</dbReference>
<dbReference type="RefSeq" id="WP_014857265.1">
    <property type="nucleotide sequence ID" value="NC_018178.1"/>
</dbReference>
<keyword evidence="5 7" id="KW-0472">Membrane</keyword>
<dbReference type="PANTHER" id="PTHR30572">
    <property type="entry name" value="MEMBRANE COMPONENT OF TRANSPORTER-RELATED"/>
    <property type="match status" value="1"/>
</dbReference>
<dbReference type="KEGG" id="mro:MROS_2605"/>
<organism evidence="10 11">
    <name type="scientific">Melioribacter roseus (strain DSM 23840 / JCM 17771 / VKM B-2668 / P3M-2)</name>
    <dbReference type="NCBI Taxonomy" id="1191523"/>
    <lineage>
        <taxon>Bacteria</taxon>
        <taxon>Pseudomonadati</taxon>
        <taxon>Ignavibacteriota</taxon>
        <taxon>Ignavibacteria</taxon>
        <taxon>Ignavibacteriales</taxon>
        <taxon>Melioribacteraceae</taxon>
        <taxon>Melioribacter</taxon>
    </lineage>
</organism>
<dbReference type="PATRIC" id="fig|1191523.3.peg.2740"/>
<keyword evidence="2" id="KW-1003">Cell membrane</keyword>
<dbReference type="HOGENOM" id="CLU_000604_8_0_10"/>
<dbReference type="eggNOG" id="COG0577">
    <property type="taxonomic scope" value="Bacteria"/>
</dbReference>
<evidence type="ECO:0000256" key="3">
    <source>
        <dbReference type="ARBA" id="ARBA00022692"/>
    </source>
</evidence>
<dbReference type="Pfam" id="PF02687">
    <property type="entry name" value="FtsX"/>
    <property type="match status" value="1"/>
</dbReference>
<dbReference type="STRING" id="1191523.MROS_2605"/>